<accession>A0A1E8CEV7</accession>
<dbReference type="AlphaFoldDB" id="A0A1E8CEV7"/>
<evidence type="ECO:0000313" key="2">
    <source>
        <dbReference type="Proteomes" id="UP000175669"/>
    </source>
</evidence>
<protein>
    <submittedName>
        <fullName evidence="1">Uncharacterized protein</fullName>
    </submittedName>
</protein>
<proteinExistence type="predicted"/>
<dbReference type="RefSeq" id="WP_070119261.1">
    <property type="nucleotide sequence ID" value="NZ_MASR01000004.1"/>
</dbReference>
<comment type="caution">
    <text evidence="1">The sequence shown here is derived from an EMBL/GenBank/DDBJ whole genome shotgun (WGS) entry which is preliminary data.</text>
</comment>
<name>A0A1E8CEV7_9GAMM</name>
<dbReference type="STRING" id="1524254.PHACT_15770"/>
<sequence length="422" mass="47349">MSDTGAPNLQTLKQRIIDSGALGRSPVYVKLLDYLTDCAADSRQPKEFEIAVDVLGRDSNFDVSRDSVVRVYIHQLRKRLEAYYVRHEPNADYRIVIPKGQYIITLEACRPDTPAASREDSPERRRPARLTLALLALIAVLGAANAWQWSASSGPEPVDSLQATLSHPMWQQLTDDELPILLVMGDYYIFGELDEEGRISRMVRDFFINSSEDLTSLFMQDSSLQDYFRDLDMTYMPEGSADAMLQVAPILRATGKPVRVTMMSRLQTADLRNNHIIYIGYISALDKLNNLYFQTSGLLPGRTFDEIFDKQGQTLYTSTAGLPQQGQPFRDLALLATWPGANQNQFVLVTGTRDAGLMHAADVVSDIHKLSALDSKADFDTEQSGVSHEALFEVYGIDRMNFEANLLYHQPLDPALIWANSQ</sequence>
<reference evidence="2" key="1">
    <citation type="submission" date="2016-07" db="EMBL/GenBank/DDBJ databases">
        <authorList>
            <person name="Florea S."/>
            <person name="Webb J.S."/>
            <person name="Jaromczyk J."/>
            <person name="Schardl C.L."/>
        </authorList>
    </citation>
    <scope>NUCLEOTIDE SEQUENCE [LARGE SCALE GENOMIC DNA]</scope>
    <source>
        <strain evidence="2">KCTC 42131</strain>
    </source>
</reference>
<dbReference type="Proteomes" id="UP000175669">
    <property type="component" value="Unassembled WGS sequence"/>
</dbReference>
<gene>
    <name evidence="1" type="ORF">PHACT_15770</name>
</gene>
<evidence type="ECO:0000313" key="1">
    <source>
        <dbReference type="EMBL" id="OFE11011.1"/>
    </source>
</evidence>
<dbReference type="EMBL" id="MASR01000004">
    <property type="protein sequence ID" value="OFE11011.1"/>
    <property type="molecule type" value="Genomic_DNA"/>
</dbReference>
<organism evidence="1 2">
    <name type="scientific">Pseudohongiella acticola</name>
    <dbReference type="NCBI Taxonomy" id="1524254"/>
    <lineage>
        <taxon>Bacteria</taxon>
        <taxon>Pseudomonadati</taxon>
        <taxon>Pseudomonadota</taxon>
        <taxon>Gammaproteobacteria</taxon>
        <taxon>Pseudomonadales</taxon>
        <taxon>Pseudohongiellaceae</taxon>
        <taxon>Pseudohongiella</taxon>
    </lineage>
</organism>
<dbReference type="OrthoDB" id="7209629at2"/>
<keyword evidence="2" id="KW-1185">Reference proteome</keyword>